<dbReference type="EMBL" id="FNDB01000021">
    <property type="protein sequence ID" value="SDI05406.1"/>
    <property type="molecule type" value="Genomic_DNA"/>
</dbReference>
<dbReference type="STRING" id="178355.SAMN04488062_12132"/>
<organism evidence="1 2">
    <name type="scientific">Flavobacterium omnivorum</name>
    <dbReference type="NCBI Taxonomy" id="178355"/>
    <lineage>
        <taxon>Bacteria</taxon>
        <taxon>Pseudomonadati</taxon>
        <taxon>Bacteroidota</taxon>
        <taxon>Flavobacteriia</taxon>
        <taxon>Flavobacteriales</taxon>
        <taxon>Flavobacteriaceae</taxon>
        <taxon>Flavobacterium</taxon>
    </lineage>
</organism>
<accession>A0A1G8HFH7</accession>
<dbReference type="InterPro" id="IPR025379">
    <property type="entry name" value="DUF4295"/>
</dbReference>
<evidence type="ECO:0000313" key="2">
    <source>
        <dbReference type="Proteomes" id="UP000199274"/>
    </source>
</evidence>
<dbReference type="OrthoDB" id="1494985at2"/>
<protein>
    <recommendedName>
        <fullName evidence="3">DUF4295 domain-containing protein</fullName>
    </recommendedName>
</protein>
<evidence type="ECO:0000313" key="1">
    <source>
        <dbReference type="EMBL" id="SDI05406.1"/>
    </source>
</evidence>
<dbReference type="Proteomes" id="UP000199274">
    <property type="component" value="Unassembled WGS sequence"/>
</dbReference>
<dbReference type="AlphaFoldDB" id="A0A1G8HFH7"/>
<dbReference type="RefSeq" id="WP_072675716.1">
    <property type="nucleotide sequence ID" value="NZ_FNDB01000021.1"/>
</dbReference>
<reference evidence="2" key="1">
    <citation type="submission" date="2016-10" db="EMBL/GenBank/DDBJ databases">
        <authorList>
            <person name="Varghese N."/>
            <person name="Submissions S."/>
        </authorList>
    </citation>
    <scope>NUCLEOTIDE SEQUENCE [LARGE SCALE GENOMIC DNA]</scope>
    <source>
        <strain evidence="2">CGMCC 1.2747</strain>
    </source>
</reference>
<dbReference type="Pfam" id="PF14128">
    <property type="entry name" value="DUF4295"/>
    <property type="match status" value="1"/>
</dbReference>
<proteinExistence type="predicted"/>
<name>A0A1G8HFH7_9FLAO</name>
<gene>
    <name evidence="1" type="ORF">SAMN04488062_12132</name>
</gene>
<keyword evidence="2" id="KW-1185">Reference proteome</keyword>
<sequence>MAKKTVATLQTASKRLSKAIKMVKSPKTGAYTFVESIMTPESVDEFLKKK</sequence>
<evidence type="ECO:0008006" key="3">
    <source>
        <dbReference type="Google" id="ProtNLM"/>
    </source>
</evidence>